<feature type="region of interest" description="Disordered" evidence="1">
    <location>
        <begin position="221"/>
        <end position="242"/>
    </location>
</feature>
<evidence type="ECO:0000313" key="4">
    <source>
        <dbReference type="Proteomes" id="UP001596011"/>
    </source>
</evidence>
<evidence type="ECO:0000313" key="3">
    <source>
        <dbReference type="EMBL" id="MFC4629493.1"/>
    </source>
</evidence>
<dbReference type="Gene3D" id="2.130.10.10">
    <property type="entry name" value="YVTN repeat-like/Quinoprotein amine dehydrogenase"/>
    <property type="match status" value="2"/>
</dbReference>
<evidence type="ECO:0000256" key="1">
    <source>
        <dbReference type="SAM" id="MobiDB-lite"/>
    </source>
</evidence>
<dbReference type="Pfam" id="PF13360">
    <property type="entry name" value="PQQ_2"/>
    <property type="match status" value="1"/>
</dbReference>
<gene>
    <name evidence="3" type="ORF">ACFO6V_14705</name>
</gene>
<dbReference type="RefSeq" id="WP_377136536.1">
    <property type="nucleotide sequence ID" value="NZ_JBHSFI010000004.1"/>
</dbReference>
<accession>A0ABV9HIY8</accession>
<evidence type="ECO:0000259" key="2">
    <source>
        <dbReference type="Pfam" id="PF13360"/>
    </source>
</evidence>
<dbReference type="InterPro" id="IPR011047">
    <property type="entry name" value="Quinoprotein_ADH-like_sf"/>
</dbReference>
<proteinExistence type="predicted"/>
<dbReference type="InterPro" id="IPR015943">
    <property type="entry name" value="WD40/YVTN_repeat-like_dom_sf"/>
</dbReference>
<feature type="domain" description="Pyrrolo-quinoline quinone repeat" evidence="2">
    <location>
        <begin position="427"/>
        <end position="529"/>
    </location>
</feature>
<reference evidence="4" key="1">
    <citation type="journal article" date="2019" name="Int. J. Syst. Evol. Microbiol.">
        <title>The Global Catalogue of Microorganisms (GCM) 10K type strain sequencing project: providing services to taxonomists for standard genome sequencing and annotation.</title>
        <authorList>
            <consortium name="The Broad Institute Genomics Platform"/>
            <consortium name="The Broad Institute Genome Sequencing Center for Infectious Disease"/>
            <person name="Wu L."/>
            <person name="Ma J."/>
        </authorList>
    </citation>
    <scope>NUCLEOTIDE SEQUENCE [LARGE SCALE GENOMIC DNA]</scope>
    <source>
        <strain evidence="4">CCUG 42722</strain>
    </source>
</reference>
<comment type="caution">
    <text evidence="3">The sequence shown here is derived from an EMBL/GenBank/DDBJ whole genome shotgun (WGS) entry which is preliminary data.</text>
</comment>
<organism evidence="3 4">
    <name type="scientific">Promicromonospora alba</name>
    <dbReference type="NCBI Taxonomy" id="1616110"/>
    <lineage>
        <taxon>Bacteria</taxon>
        <taxon>Bacillati</taxon>
        <taxon>Actinomycetota</taxon>
        <taxon>Actinomycetes</taxon>
        <taxon>Micrococcales</taxon>
        <taxon>Promicromonosporaceae</taxon>
        <taxon>Promicromonospora</taxon>
    </lineage>
</organism>
<sequence length="546" mass="57182">MPRPAKQESVVFDLVEANGSDGDAYDDANGAADVADGVPDVPAEPQPRLLVGLSRLPRRTWLLTTAAVAIGVVTVAAVDLVRDHRRAELMRTSPVGVESLADPPAETWAVRFDTPVEQGQDASMDQQVVIMDGLLVVPPTNAQSYWVDPVPGPGEPVLPGFEEVVAIDPAEGGVAWRVPLGERPTCGPTGYDASTSTEVLVCVHGADDAREVVAIAPDGSTRSRSAELAEGEHVFPGPDGTAVRTVRTGDPAGEVECDVSGTCSSGYLVPGRDVRVTAEDAGTGAERWTSTVEFDPMNSMNCQGTPDSSDWPTAESATDPDVVTVSAGAETVVVDGCGVSATLSAYGIRLDLVGDASLTAPAWVTELGSGRFAVQGEGLGTTVVDEAGNTLYTLDGWIRTDATSPDAPADLWFVQTTTDAWGFEAVREDGSVAWSERYGQSVLLAGRDVVVVNRGNRVVGLARTTGAELWSWGGDDLTEMMRSRALTDGETVALEYLSRDGSSDGLLVTLDLDTGKQLWHMPLTGPAIAVGGHLVEFTPEGVRGLG</sequence>
<dbReference type="EMBL" id="JBHSFI010000004">
    <property type="protein sequence ID" value="MFC4629493.1"/>
    <property type="molecule type" value="Genomic_DNA"/>
</dbReference>
<dbReference type="InterPro" id="IPR002372">
    <property type="entry name" value="PQQ_rpt_dom"/>
</dbReference>
<dbReference type="SUPFAM" id="SSF50998">
    <property type="entry name" value="Quinoprotein alcohol dehydrogenase-like"/>
    <property type="match status" value="2"/>
</dbReference>
<dbReference type="Proteomes" id="UP001596011">
    <property type="component" value="Unassembled WGS sequence"/>
</dbReference>
<keyword evidence="4" id="KW-1185">Reference proteome</keyword>
<name>A0ABV9HIY8_9MICO</name>
<protein>
    <submittedName>
        <fullName evidence="3">PQQ-binding-like beta-propeller repeat protein</fullName>
    </submittedName>
</protein>
<feature type="compositionally biased region" description="Basic and acidic residues" evidence="1">
    <location>
        <begin position="224"/>
        <end position="233"/>
    </location>
</feature>